<reference evidence="2 3" key="1">
    <citation type="submission" date="2020-03" db="EMBL/GenBank/DDBJ databases">
        <title>Bacterial isolates of synthetic phycosphere.</title>
        <authorList>
            <person name="Fu H."/>
            <person name="Moran M.A."/>
        </authorList>
    </citation>
    <scope>NUCLEOTIDE SEQUENCE [LARGE SCALE GENOMIC DNA]</scope>
    <source>
        <strain evidence="2 3">HF1</strain>
    </source>
</reference>
<comment type="caution">
    <text evidence="2">The sequence shown here is derived from an EMBL/GenBank/DDBJ whole genome shotgun (WGS) entry which is preliminary data.</text>
</comment>
<evidence type="ECO:0000256" key="1">
    <source>
        <dbReference type="SAM" id="SignalP"/>
    </source>
</evidence>
<dbReference type="PANTHER" id="PTHR37953">
    <property type="entry name" value="UPF0127 PROTEIN MJ1496"/>
    <property type="match status" value="1"/>
</dbReference>
<name>A0ABX0W109_9RHOB</name>
<dbReference type="EMBL" id="JAATOP010000009">
    <property type="protein sequence ID" value="NIY73375.1"/>
    <property type="molecule type" value="Genomic_DNA"/>
</dbReference>
<protein>
    <submittedName>
        <fullName evidence="2">DUF192 domain-containing protein</fullName>
    </submittedName>
</protein>
<gene>
    <name evidence="2" type="ORF">HCZ30_13150</name>
</gene>
<sequence>MGKRNTTLSSFIAATVTVLGFTHPVSAQVSCRDDLVTVSGDFGVARFTVQVADDYEERAQGLMNVPSMPTLSGMLFVYEHPQQTAFWMRNTLISLDMLFADETGTITRIHDKAIPLDETPIPGGDDIQYVLEINGGLAARLGIEEGDVMQHPSMGESAAKPCQ</sequence>
<organism evidence="2 3">
    <name type="scientific">Marivivens donghaensis</name>
    <dbReference type="NCBI Taxonomy" id="1699413"/>
    <lineage>
        <taxon>Bacteria</taxon>
        <taxon>Pseudomonadati</taxon>
        <taxon>Pseudomonadota</taxon>
        <taxon>Alphaproteobacteria</taxon>
        <taxon>Rhodobacterales</taxon>
        <taxon>Paracoccaceae</taxon>
        <taxon>Marivivens group</taxon>
        <taxon>Marivivens</taxon>
    </lineage>
</organism>
<keyword evidence="3" id="KW-1185">Reference proteome</keyword>
<evidence type="ECO:0000313" key="2">
    <source>
        <dbReference type="EMBL" id="NIY73375.1"/>
    </source>
</evidence>
<proteinExistence type="predicted"/>
<dbReference type="Gene3D" id="2.60.120.1140">
    <property type="entry name" value="Protein of unknown function DUF192"/>
    <property type="match status" value="1"/>
</dbReference>
<accession>A0ABX0W109</accession>
<keyword evidence="1" id="KW-0732">Signal</keyword>
<dbReference type="InterPro" id="IPR003795">
    <property type="entry name" value="DUF192"/>
</dbReference>
<feature type="chain" id="PRO_5045067143" evidence="1">
    <location>
        <begin position="28"/>
        <end position="163"/>
    </location>
</feature>
<dbReference type="Proteomes" id="UP000709466">
    <property type="component" value="Unassembled WGS sequence"/>
</dbReference>
<dbReference type="InterPro" id="IPR038695">
    <property type="entry name" value="Saro_0823-like_sf"/>
</dbReference>
<dbReference type="PANTHER" id="PTHR37953:SF1">
    <property type="entry name" value="UPF0127 PROTEIN MJ1496"/>
    <property type="match status" value="1"/>
</dbReference>
<evidence type="ECO:0000313" key="3">
    <source>
        <dbReference type="Proteomes" id="UP000709466"/>
    </source>
</evidence>
<feature type="signal peptide" evidence="1">
    <location>
        <begin position="1"/>
        <end position="27"/>
    </location>
</feature>
<dbReference type="RefSeq" id="WP_167638762.1">
    <property type="nucleotide sequence ID" value="NZ_JAATOP010000009.1"/>
</dbReference>
<dbReference type="Pfam" id="PF02643">
    <property type="entry name" value="DUF192"/>
    <property type="match status" value="1"/>
</dbReference>